<dbReference type="Proteomes" id="UP000886998">
    <property type="component" value="Unassembled WGS sequence"/>
</dbReference>
<reference evidence="1" key="1">
    <citation type="submission" date="2020-08" db="EMBL/GenBank/DDBJ databases">
        <title>Multicomponent nature underlies the extraordinary mechanical properties of spider dragline silk.</title>
        <authorList>
            <person name="Kono N."/>
            <person name="Nakamura H."/>
            <person name="Mori M."/>
            <person name="Yoshida Y."/>
            <person name="Ohtoshi R."/>
            <person name="Malay A.D."/>
            <person name="Moran D.A.P."/>
            <person name="Tomita M."/>
            <person name="Numata K."/>
            <person name="Arakawa K."/>
        </authorList>
    </citation>
    <scope>NUCLEOTIDE SEQUENCE</scope>
</reference>
<dbReference type="InterPro" id="IPR036397">
    <property type="entry name" value="RNaseH_sf"/>
</dbReference>
<keyword evidence="2" id="KW-1185">Reference proteome</keyword>
<proteinExistence type="predicted"/>
<dbReference type="EMBL" id="BMAV01023156">
    <property type="protein sequence ID" value="GFY78707.1"/>
    <property type="molecule type" value="Genomic_DNA"/>
</dbReference>
<evidence type="ECO:0000313" key="1">
    <source>
        <dbReference type="EMBL" id="GFY78707.1"/>
    </source>
</evidence>
<comment type="caution">
    <text evidence="1">The sequence shown here is derived from an EMBL/GenBank/DDBJ whole genome shotgun (WGS) entry which is preliminary data.</text>
</comment>
<evidence type="ECO:0000313" key="2">
    <source>
        <dbReference type="Proteomes" id="UP000886998"/>
    </source>
</evidence>
<name>A0A8X6YXV3_9ARAC</name>
<protein>
    <recommendedName>
        <fullName evidence="3">Transposase</fullName>
    </recommendedName>
</protein>
<organism evidence="1 2">
    <name type="scientific">Trichonephila inaurata madagascariensis</name>
    <dbReference type="NCBI Taxonomy" id="2747483"/>
    <lineage>
        <taxon>Eukaryota</taxon>
        <taxon>Metazoa</taxon>
        <taxon>Ecdysozoa</taxon>
        <taxon>Arthropoda</taxon>
        <taxon>Chelicerata</taxon>
        <taxon>Arachnida</taxon>
        <taxon>Araneae</taxon>
        <taxon>Araneomorphae</taxon>
        <taxon>Entelegynae</taxon>
        <taxon>Araneoidea</taxon>
        <taxon>Nephilidae</taxon>
        <taxon>Trichonephila</taxon>
        <taxon>Trichonephila inaurata</taxon>
    </lineage>
</organism>
<gene>
    <name evidence="1" type="primary">NCL1_43948</name>
    <name evidence="1" type="ORF">TNIN_49451</name>
</gene>
<dbReference type="GO" id="GO:0003676">
    <property type="term" value="F:nucleic acid binding"/>
    <property type="evidence" value="ECO:0007669"/>
    <property type="project" value="InterPro"/>
</dbReference>
<dbReference type="Gene3D" id="3.30.420.10">
    <property type="entry name" value="Ribonuclease H-like superfamily/Ribonuclease H"/>
    <property type="match status" value="1"/>
</dbReference>
<accession>A0A8X6YXV3</accession>
<dbReference type="AlphaFoldDB" id="A0A8X6YXV3"/>
<dbReference type="OrthoDB" id="8031842at2759"/>
<sequence>MATLTPITVASGEPQIFECTPRNHCIPSITVWCGFIGSFITGPLLFETQCPVNGWKMVTVNAQRYLMLLREKVVSCLREKAPLSTVTFIQDGATSHTANPVKEFLIQKFGEENNL</sequence>
<evidence type="ECO:0008006" key="3">
    <source>
        <dbReference type="Google" id="ProtNLM"/>
    </source>
</evidence>